<evidence type="ECO:0000256" key="8">
    <source>
        <dbReference type="ARBA" id="ARBA00025046"/>
    </source>
</evidence>
<dbReference type="PANTHER" id="PTHR33254:SF4">
    <property type="entry name" value="4-HYDROXY-4-METHYL-2-OXOGLUTARATE ALDOLASE 3-RELATED"/>
    <property type="match status" value="1"/>
</dbReference>
<protein>
    <recommendedName>
        <fullName evidence="9">Oxaloacetate decarboxylase</fullName>
        <ecNumber evidence="5">4.1.1.112</ecNumber>
        <ecNumber evidence="4">4.1.3.17</ecNumber>
    </recommendedName>
</protein>
<dbReference type="AlphaFoldDB" id="A0A381UKW3"/>
<evidence type="ECO:0000256" key="1">
    <source>
        <dbReference type="ARBA" id="ARBA00001342"/>
    </source>
</evidence>
<dbReference type="GO" id="GO:0046872">
    <property type="term" value="F:metal ion binding"/>
    <property type="evidence" value="ECO:0007669"/>
    <property type="project" value="UniProtKB-KW"/>
</dbReference>
<proteinExistence type="inferred from homology"/>
<comment type="catalytic activity">
    <reaction evidence="1">
        <text>4-hydroxy-4-methyl-2-oxoglutarate = 2 pyruvate</text>
        <dbReference type="Rhea" id="RHEA:22748"/>
        <dbReference type="ChEBI" id="CHEBI:15361"/>
        <dbReference type="ChEBI" id="CHEBI:58276"/>
        <dbReference type="EC" id="4.1.3.17"/>
    </reaction>
</comment>
<evidence type="ECO:0000256" key="2">
    <source>
        <dbReference type="ARBA" id="ARBA00008621"/>
    </source>
</evidence>
<comment type="function">
    <text evidence="8">Catalyzes the aldol cleavage of 4-hydroxy-4-methyl-2-oxoglutarate (HMG) into 2 molecules of pyruvate. Also contains a secondary oxaloacetate (OAA) decarboxylase activity due to the common pyruvate enolate transition state formed following C-C bond cleavage in the retro-aldol and decarboxylation reactions.</text>
</comment>
<feature type="non-terminal residue" evidence="11">
    <location>
        <position position="1"/>
    </location>
</feature>
<evidence type="ECO:0000256" key="5">
    <source>
        <dbReference type="ARBA" id="ARBA00012947"/>
    </source>
</evidence>
<gene>
    <name evidence="11" type="ORF">METZ01_LOCUS81669</name>
</gene>
<dbReference type="Gene3D" id="3.50.30.40">
    <property type="entry name" value="Ribonuclease E inhibitor RraA/RraA-like"/>
    <property type="match status" value="1"/>
</dbReference>
<comment type="subunit">
    <text evidence="3">Homotrimer.</text>
</comment>
<comment type="similarity">
    <text evidence="2">Belongs to the class II aldolase/RraA-like family.</text>
</comment>
<dbReference type="EC" id="4.1.3.17" evidence="4"/>
<evidence type="ECO:0000313" key="11">
    <source>
        <dbReference type="EMBL" id="SVA28815.1"/>
    </source>
</evidence>
<dbReference type="InterPro" id="IPR005493">
    <property type="entry name" value="RraA/RraA-like"/>
</dbReference>
<keyword evidence="7" id="KW-0456">Lyase</keyword>
<comment type="catalytic activity">
    <reaction evidence="10">
        <text>oxaloacetate + H(+) = pyruvate + CO2</text>
        <dbReference type="Rhea" id="RHEA:15641"/>
        <dbReference type="ChEBI" id="CHEBI:15361"/>
        <dbReference type="ChEBI" id="CHEBI:15378"/>
        <dbReference type="ChEBI" id="CHEBI:16452"/>
        <dbReference type="ChEBI" id="CHEBI:16526"/>
        <dbReference type="EC" id="4.1.1.112"/>
    </reaction>
</comment>
<sequence length="180" mass="18883">VEGLTDSHGPDPTRRKGTVVTWTADLCDEHGDEVALFDAGFSSYGGRDSYAGPVTTLSVFEDNVLVRTTLEESGGGRVLLVAGGGSTRCALLGGDLGLLAVENGWAGVVVDGCVRDHRELRELPIGVNARGTCPRKSQKTGLGERDVPVEVAGVEVFPGDWLVADPDGILVGRPELLTDQ</sequence>
<evidence type="ECO:0000256" key="10">
    <source>
        <dbReference type="ARBA" id="ARBA00047973"/>
    </source>
</evidence>
<dbReference type="EMBL" id="UINC01006649">
    <property type="protein sequence ID" value="SVA28815.1"/>
    <property type="molecule type" value="Genomic_DNA"/>
</dbReference>
<dbReference type="InterPro" id="IPR036704">
    <property type="entry name" value="RraA/RraA-like_sf"/>
</dbReference>
<name>A0A381UKW3_9ZZZZ</name>
<dbReference type="PANTHER" id="PTHR33254">
    <property type="entry name" value="4-HYDROXY-4-METHYL-2-OXOGLUTARATE ALDOLASE 3-RELATED"/>
    <property type="match status" value="1"/>
</dbReference>
<organism evidence="11">
    <name type="scientific">marine metagenome</name>
    <dbReference type="NCBI Taxonomy" id="408172"/>
    <lineage>
        <taxon>unclassified sequences</taxon>
        <taxon>metagenomes</taxon>
        <taxon>ecological metagenomes</taxon>
    </lineage>
</organism>
<dbReference type="GO" id="GO:0008948">
    <property type="term" value="F:oxaloacetate decarboxylase activity"/>
    <property type="evidence" value="ECO:0007669"/>
    <property type="project" value="UniProtKB-EC"/>
</dbReference>
<evidence type="ECO:0000256" key="4">
    <source>
        <dbReference type="ARBA" id="ARBA00012213"/>
    </source>
</evidence>
<dbReference type="EC" id="4.1.1.112" evidence="5"/>
<evidence type="ECO:0000256" key="6">
    <source>
        <dbReference type="ARBA" id="ARBA00022723"/>
    </source>
</evidence>
<keyword evidence="6" id="KW-0479">Metal-binding</keyword>
<dbReference type="GO" id="GO:0008428">
    <property type="term" value="F:ribonuclease inhibitor activity"/>
    <property type="evidence" value="ECO:0007669"/>
    <property type="project" value="InterPro"/>
</dbReference>
<evidence type="ECO:0000256" key="3">
    <source>
        <dbReference type="ARBA" id="ARBA00011233"/>
    </source>
</evidence>
<dbReference type="CDD" id="cd16841">
    <property type="entry name" value="RraA_family"/>
    <property type="match status" value="1"/>
</dbReference>
<evidence type="ECO:0000256" key="7">
    <source>
        <dbReference type="ARBA" id="ARBA00023239"/>
    </source>
</evidence>
<dbReference type="GO" id="GO:0047443">
    <property type="term" value="F:4-hydroxy-4-methyl-2-oxoglutarate aldolase activity"/>
    <property type="evidence" value="ECO:0007669"/>
    <property type="project" value="UniProtKB-EC"/>
</dbReference>
<dbReference type="NCBIfam" id="TIGR01935">
    <property type="entry name" value="NOT-MenG"/>
    <property type="match status" value="1"/>
</dbReference>
<reference evidence="11" key="1">
    <citation type="submission" date="2018-05" db="EMBL/GenBank/DDBJ databases">
        <authorList>
            <person name="Lanie J.A."/>
            <person name="Ng W.-L."/>
            <person name="Kazmierczak K.M."/>
            <person name="Andrzejewski T.M."/>
            <person name="Davidsen T.M."/>
            <person name="Wayne K.J."/>
            <person name="Tettelin H."/>
            <person name="Glass J.I."/>
            <person name="Rusch D."/>
            <person name="Podicherti R."/>
            <person name="Tsui H.-C.T."/>
            <person name="Winkler M.E."/>
        </authorList>
    </citation>
    <scope>NUCLEOTIDE SEQUENCE</scope>
</reference>
<evidence type="ECO:0000256" key="9">
    <source>
        <dbReference type="ARBA" id="ARBA00032305"/>
    </source>
</evidence>
<dbReference type="InterPro" id="IPR010203">
    <property type="entry name" value="RraA"/>
</dbReference>
<dbReference type="NCBIfam" id="NF006875">
    <property type="entry name" value="PRK09372.1"/>
    <property type="match status" value="1"/>
</dbReference>
<dbReference type="Pfam" id="PF03737">
    <property type="entry name" value="RraA-like"/>
    <property type="match status" value="1"/>
</dbReference>
<accession>A0A381UKW3</accession>
<dbReference type="SUPFAM" id="SSF89562">
    <property type="entry name" value="RraA-like"/>
    <property type="match status" value="1"/>
</dbReference>
<dbReference type="GO" id="GO:0051252">
    <property type="term" value="P:regulation of RNA metabolic process"/>
    <property type="evidence" value="ECO:0007669"/>
    <property type="project" value="InterPro"/>
</dbReference>